<dbReference type="InterPro" id="IPR019775">
    <property type="entry name" value="WD40_repeat_CS"/>
</dbReference>
<dbReference type="EnsemblMetazoa" id="CapteT193199">
    <property type="protein sequence ID" value="CapteP193199"/>
    <property type="gene ID" value="CapteG193199"/>
</dbReference>
<gene>
    <name evidence="5" type="ORF">CAPTEDRAFT_193199</name>
</gene>
<dbReference type="AlphaFoldDB" id="R7UWP2"/>
<dbReference type="PROSITE" id="PS50294">
    <property type="entry name" value="WD_REPEATS_REGION"/>
    <property type="match status" value="1"/>
</dbReference>
<dbReference type="InterPro" id="IPR015943">
    <property type="entry name" value="WD40/YVTN_repeat-like_dom_sf"/>
</dbReference>
<dbReference type="HOGENOM" id="CLU_561698_0_0_1"/>
<keyword evidence="7" id="KW-1185">Reference proteome</keyword>
<feature type="repeat" description="WD" evidence="3">
    <location>
        <begin position="211"/>
        <end position="244"/>
    </location>
</feature>
<dbReference type="InterPro" id="IPR001680">
    <property type="entry name" value="WD40_rpt"/>
</dbReference>
<reference evidence="5 7" key="2">
    <citation type="journal article" date="2013" name="Nature">
        <title>Insights into bilaterian evolution from three spiralian genomes.</title>
        <authorList>
            <person name="Simakov O."/>
            <person name="Marletaz F."/>
            <person name="Cho S.J."/>
            <person name="Edsinger-Gonzales E."/>
            <person name="Havlak P."/>
            <person name="Hellsten U."/>
            <person name="Kuo D.H."/>
            <person name="Larsson T."/>
            <person name="Lv J."/>
            <person name="Arendt D."/>
            <person name="Savage R."/>
            <person name="Osoegawa K."/>
            <person name="de Jong P."/>
            <person name="Grimwood J."/>
            <person name="Chapman J.A."/>
            <person name="Shapiro H."/>
            <person name="Aerts A."/>
            <person name="Otillar R.P."/>
            <person name="Terry A.Y."/>
            <person name="Boore J.L."/>
            <person name="Grigoriev I.V."/>
            <person name="Lindberg D.R."/>
            <person name="Seaver E.C."/>
            <person name="Weisblat D.A."/>
            <person name="Putnam N.H."/>
            <person name="Rokhsar D.S."/>
        </authorList>
    </citation>
    <scope>NUCLEOTIDE SEQUENCE</scope>
    <source>
        <strain evidence="5 7">I ESC-2004</strain>
    </source>
</reference>
<evidence type="ECO:0000313" key="5">
    <source>
        <dbReference type="EMBL" id="ELU07826.1"/>
    </source>
</evidence>
<organism evidence="5">
    <name type="scientific">Capitella teleta</name>
    <name type="common">Polychaete worm</name>
    <dbReference type="NCBI Taxonomy" id="283909"/>
    <lineage>
        <taxon>Eukaryota</taxon>
        <taxon>Metazoa</taxon>
        <taxon>Spiralia</taxon>
        <taxon>Lophotrochozoa</taxon>
        <taxon>Annelida</taxon>
        <taxon>Polychaeta</taxon>
        <taxon>Sedentaria</taxon>
        <taxon>Scolecida</taxon>
        <taxon>Capitellidae</taxon>
        <taxon>Capitella</taxon>
    </lineage>
</organism>
<reference evidence="6" key="3">
    <citation type="submission" date="2015-06" db="UniProtKB">
        <authorList>
            <consortium name="EnsemblMetazoa"/>
        </authorList>
    </citation>
    <scope>IDENTIFICATION</scope>
</reference>
<dbReference type="SUPFAM" id="SSF50978">
    <property type="entry name" value="WD40 repeat-like"/>
    <property type="match status" value="1"/>
</dbReference>
<evidence type="ECO:0000256" key="2">
    <source>
        <dbReference type="ARBA" id="ARBA00022737"/>
    </source>
</evidence>
<name>R7UWP2_CAPTE</name>
<evidence type="ECO:0000313" key="6">
    <source>
        <dbReference type="EnsemblMetazoa" id="CapteP193199"/>
    </source>
</evidence>
<evidence type="ECO:0000313" key="7">
    <source>
        <dbReference type="Proteomes" id="UP000014760"/>
    </source>
</evidence>
<dbReference type="PROSITE" id="PS50082">
    <property type="entry name" value="WD_REPEATS_2"/>
    <property type="match status" value="1"/>
</dbReference>
<dbReference type="Proteomes" id="UP000014760">
    <property type="component" value="Unassembled WGS sequence"/>
</dbReference>
<dbReference type="EMBL" id="AMQN01001119">
    <property type="status" value="NOT_ANNOTATED_CDS"/>
    <property type="molecule type" value="Genomic_DNA"/>
</dbReference>
<dbReference type="InterPro" id="IPR036322">
    <property type="entry name" value="WD40_repeat_dom_sf"/>
</dbReference>
<dbReference type="EMBL" id="KB299619">
    <property type="protein sequence ID" value="ELU07826.1"/>
    <property type="molecule type" value="Genomic_DNA"/>
</dbReference>
<reference evidence="7" key="1">
    <citation type="submission" date="2012-12" db="EMBL/GenBank/DDBJ databases">
        <authorList>
            <person name="Hellsten U."/>
            <person name="Grimwood J."/>
            <person name="Chapman J.A."/>
            <person name="Shapiro H."/>
            <person name="Aerts A."/>
            <person name="Otillar R.P."/>
            <person name="Terry A.Y."/>
            <person name="Boore J.L."/>
            <person name="Simakov O."/>
            <person name="Marletaz F."/>
            <person name="Cho S.-J."/>
            <person name="Edsinger-Gonzales E."/>
            <person name="Havlak P."/>
            <person name="Kuo D.-H."/>
            <person name="Larsson T."/>
            <person name="Lv J."/>
            <person name="Arendt D."/>
            <person name="Savage R."/>
            <person name="Osoegawa K."/>
            <person name="de Jong P."/>
            <person name="Lindberg D.R."/>
            <person name="Seaver E.C."/>
            <person name="Weisblat D.A."/>
            <person name="Putnam N.H."/>
            <person name="Grigoriev I.V."/>
            <person name="Rokhsar D.S."/>
        </authorList>
    </citation>
    <scope>NUCLEOTIDE SEQUENCE</scope>
    <source>
        <strain evidence="7">I ESC-2004</strain>
    </source>
</reference>
<dbReference type="PROSITE" id="PS00678">
    <property type="entry name" value="WD_REPEATS_1"/>
    <property type="match status" value="1"/>
</dbReference>
<sequence>MFVHGLYDVSRRYCMGLLKKLKGASEIDVLLKQDCGPEHTLIGEHPRGKPPWEQVSHNNHTTNPTSTQAVPNLLTNLGAVTRPGNTTLRHKQMDILAIDNATSCIGCTRGFALGKMENGTDQKDRFGLSTCIQLVGDWKIPFVAKEIGGSEKAKRRKKTHTKSTEISKKNDVFSREVIPVLSKIQHCIVGVHGNGADLCALDTDTGETRAIEGHAKKVTSLVKMVDDETVVTAGQDGSLCAWEIITAEKGVDLKKSSIGQLREEIVRIVPHPVNKLVLVWVKPNLLKLRHIRDLDMDEVSIEVQDSHIKEISLTTDQIIYATDQGNIYVWTYDQAENPVFNFETSHCDPPMVSAIGSTMVSWTKTEPCISMWNVLSRQKIADLQLKQSPVMVSLFEKSNCLIVVNVNNEMMLYQCRPPKEIRRTTLATFDNNVMDISHVHLSFSFEVLLESGELLQLDIDCESLAEKDNEETNDGKRPRSSTCVIL</sequence>
<evidence type="ECO:0000256" key="4">
    <source>
        <dbReference type="SAM" id="MobiDB-lite"/>
    </source>
</evidence>
<feature type="region of interest" description="Disordered" evidence="4">
    <location>
        <begin position="467"/>
        <end position="486"/>
    </location>
</feature>
<accession>R7UWP2</accession>
<proteinExistence type="predicted"/>
<keyword evidence="1 3" id="KW-0853">WD repeat</keyword>
<evidence type="ECO:0000256" key="1">
    <source>
        <dbReference type="ARBA" id="ARBA00022574"/>
    </source>
</evidence>
<dbReference type="Gene3D" id="2.130.10.10">
    <property type="entry name" value="YVTN repeat-like/Quinoprotein amine dehydrogenase"/>
    <property type="match status" value="1"/>
</dbReference>
<evidence type="ECO:0000256" key="3">
    <source>
        <dbReference type="PROSITE-ProRule" id="PRU00221"/>
    </source>
</evidence>
<keyword evidence="2" id="KW-0677">Repeat</keyword>
<protein>
    <submittedName>
        <fullName evidence="5 6">Uncharacterized protein</fullName>
    </submittedName>
</protein>